<name>A0A1V0USB2_9BACL</name>
<organism evidence="1 2">
    <name type="scientific">Paenibacillus larvae subsp. pulvifaciens</name>
    <dbReference type="NCBI Taxonomy" id="1477"/>
    <lineage>
        <taxon>Bacteria</taxon>
        <taxon>Bacillati</taxon>
        <taxon>Bacillota</taxon>
        <taxon>Bacilli</taxon>
        <taxon>Bacillales</taxon>
        <taxon>Paenibacillaceae</taxon>
        <taxon>Paenibacillus</taxon>
    </lineage>
</organism>
<dbReference type="InterPro" id="IPR024760">
    <property type="entry name" value="HTH_dom_conjug_TS-like"/>
</dbReference>
<dbReference type="GO" id="GO:0006352">
    <property type="term" value="P:DNA-templated transcription initiation"/>
    <property type="evidence" value="ECO:0007669"/>
    <property type="project" value="InterPro"/>
</dbReference>
<dbReference type="Pfam" id="PF12645">
    <property type="entry name" value="HTH_16"/>
    <property type="match status" value="1"/>
</dbReference>
<accession>A0A1V0USB2</accession>
<reference evidence="1 2" key="1">
    <citation type="submission" date="2017-03" db="EMBL/GenBank/DDBJ databases">
        <title>Paenibacillus larvae genome sequencing.</title>
        <authorList>
            <person name="Dingman D.W."/>
        </authorList>
    </citation>
    <scope>NUCLEOTIDE SEQUENCE [LARGE SCALE GENOMIC DNA]</scope>
    <source>
        <strain evidence="1 2">SAG 10367</strain>
    </source>
</reference>
<dbReference type="SUPFAM" id="SSF88946">
    <property type="entry name" value="Sigma2 domain of RNA polymerase sigma factors"/>
    <property type="match status" value="1"/>
</dbReference>
<gene>
    <name evidence="1" type="ORF">B7C51_09375</name>
</gene>
<proteinExistence type="predicted"/>
<dbReference type="Gene3D" id="1.10.1740.10">
    <property type="match status" value="1"/>
</dbReference>
<protein>
    <submittedName>
        <fullName evidence="1">Uncharacterized protein</fullName>
    </submittedName>
</protein>
<evidence type="ECO:0000313" key="2">
    <source>
        <dbReference type="Proteomes" id="UP000192727"/>
    </source>
</evidence>
<dbReference type="InterPro" id="IPR013325">
    <property type="entry name" value="RNA_pol_sigma_r2"/>
</dbReference>
<dbReference type="RefSeq" id="WP_024093234.1">
    <property type="nucleotide sequence ID" value="NZ_CP019794.1"/>
</dbReference>
<dbReference type="Proteomes" id="UP000192727">
    <property type="component" value="Chromosome"/>
</dbReference>
<sequence>METFITLVKEAKQNNRHAMQLIINRFKPKLDSSLTQTSSQEREDLKQEVSLRIIEAIYRYDLNSTPGFWEFYESVQSKVNKEK</sequence>
<dbReference type="GeneID" id="64220560"/>
<dbReference type="GO" id="GO:0003700">
    <property type="term" value="F:DNA-binding transcription factor activity"/>
    <property type="evidence" value="ECO:0007669"/>
    <property type="project" value="InterPro"/>
</dbReference>
<dbReference type="EMBL" id="CP020557">
    <property type="protein sequence ID" value="ARF67997.1"/>
    <property type="molecule type" value="Genomic_DNA"/>
</dbReference>
<dbReference type="AlphaFoldDB" id="A0A1V0USB2"/>
<evidence type="ECO:0000313" key="1">
    <source>
        <dbReference type="EMBL" id="ARF67997.1"/>
    </source>
</evidence>